<accession>X1BBN6</accession>
<protein>
    <submittedName>
        <fullName evidence="2">Uncharacterized protein</fullName>
    </submittedName>
</protein>
<name>X1BBN6_9ZZZZ</name>
<proteinExistence type="predicted"/>
<comment type="caution">
    <text evidence="2">The sequence shown here is derived from an EMBL/GenBank/DDBJ whole genome shotgun (WGS) entry which is preliminary data.</text>
</comment>
<feature type="region of interest" description="Disordered" evidence="1">
    <location>
        <begin position="1"/>
        <end position="25"/>
    </location>
</feature>
<sequence>EGESSEATSHALVTEGAGSSHNFKNLGDNIRQFRKKLQNDSVSSDEGILAVRKLRGQFESFNPEYDVSKCKSCGDIEDFLEELDTSKNLNTSRNNSYVDDDNMKSKNTNISGKGIATVYGGQLLGFVADAGINSYVPTQYNTILKGVLAAGLPLASYFVKMPNKLAEVLVLIGGYVTTKLVEQVAEGALTPAIAVRRAVVVTPPVGVAPRAVGVAQTKYVIT</sequence>
<evidence type="ECO:0000313" key="2">
    <source>
        <dbReference type="EMBL" id="GAG78642.1"/>
    </source>
</evidence>
<evidence type="ECO:0000256" key="1">
    <source>
        <dbReference type="SAM" id="MobiDB-lite"/>
    </source>
</evidence>
<dbReference type="EMBL" id="BART01016192">
    <property type="protein sequence ID" value="GAG78642.1"/>
    <property type="molecule type" value="Genomic_DNA"/>
</dbReference>
<organism evidence="2">
    <name type="scientific">marine sediment metagenome</name>
    <dbReference type="NCBI Taxonomy" id="412755"/>
    <lineage>
        <taxon>unclassified sequences</taxon>
        <taxon>metagenomes</taxon>
        <taxon>ecological metagenomes</taxon>
    </lineage>
</organism>
<gene>
    <name evidence="2" type="ORF">S01H4_31218</name>
</gene>
<dbReference type="AlphaFoldDB" id="X1BBN6"/>
<feature type="non-terminal residue" evidence="2">
    <location>
        <position position="1"/>
    </location>
</feature>
<reference evidence="2" key="1">
    <citation type="journal article" date="2014" name="Front. Microbiol.">
        <title>High frequency of phylogenetically diverse reductive dehalogenase-homologous genes in deep subseafloor sedimentary metagenomes.</title>
        <authorList>
            <person name="Kawai M."/>
            <person name="Futagami T."/>
            <person name="Toyoda A."/>
            <person name="Takaki Y."/>
            <person name="Nishi S."/>
            <person name="Hori S."/>
            <person name="Arai W."/>
            <person name="Tsubouchi T."/>
            <person name="Morono Y."/>
            <person name="Uchiyama I."/>
            <person name="Ito T."/>
            <person name="Fujiyama A."/>
            <person name="Inagaki F."/>
            <person name="Takami H."/>
        </authorList>
    </citation>
    <scope>NUCLEOTIDE SEQUENCE</scope>
    <source>
        <strain evidence="2">Expedition CK06-06</strain>
    </source>
</reference>